<dbReference type="RefSeq" id="WP_139676200.1">
    <property type="nucleotide sequence ID" value="NZ_VDMN01000001.1"/>
</dbReference>
<dbReference type="Pfam" id="PF03690">
    <property type="entry name" value="MYG1_exonuc"/>
    <property type="match status" value="1"/>
</dbReference>
<dbReference type="OrthoDB" id="183622at2"/>
<name>A0A5C4XT03_9HYPH</name>
<accession>A0A5C4XT03</accession>
<dbReference type="InterPro" id="IPR003226">
    <property type="entry name" value="MYG1_exonuclease"/>
</dbReference>
<reference evidence="2 3" key="1">
    <citation type="submission" date="2019-06" db="EMBL/GenBank/DDBJ databases">
        <title>The draft genome of Rhizobium smilacinae PTYR-5.</title>
        <authorList>
            <person name="Liu L."/>
            <person name="Li L."/>
            <person name="Zhang X."/>
        </authorList>
    </citation>
    <scope>NUCLEOTIDE SEQUENCE [LARGE SCALE GENOMIC DNA]</scope>
    <source>
        <strain evidence="2 3">PTYR-5</strain>
    </source>
</reference>
<dbReference type="Proteomes" id="UP000311605">
    <property type="component" value="Unassembled WGS sequence"/>
</dbReference>
<keyword evidence="3" id="KW-1185">Reference proteome</keyword>
<organism evidence="2 3">
    <name type="scientific">Aliirhizobium smilacinae</name>
    <dbReference type="NCBI Taxonomy" id="1395944"/>
    <lineage>
        <taxon>Bacteria</taxon>
        <taxon>Pseudomonadati</taxon>
        <taxon>Pseudomonadota</taxon>
        <taxon>Alphaproteobacteria</taxon>
        <taxon>Hyphomicrobiales</taxon>
        <taxon>Rhizobiaceae</taxon>
        <taxon>Aliirhizobium</taxon>
    </lineage>
</organism>
<sequence length="314" mass="33886">MTPDYLVTHSGGFHADELLSSVILTRLFPEAKIVRSRAPDWITPGSDRIIYDVGGAYDAEARIFDHHQRGAPLRDDDAPYSSFGLIWKHYGRDYLAAMNIPQAHIEPLHASFDKSFVLPIDLMDNGALSPSIAGPLAGLTLSSLLETLKPSFDENEPGADDRAFHAALTIARSFVEAGIGKRAAKLRAETLVLQAIEKTGEGRILELPMGMPFRPAIIKAGADQLLFVVHPRDGKDWCVTGIRRADDGFELRADLPKSWAGLTNGDLEAASGIKGATFCHNGRFIAAATSREAALAMAEIAVKEALSTEPSASV</sequence>
<evidence type="ECO:0000313" key="2">
    <source>
        <dbReference type="EMBL" id="TNM66307.1"/>
    </source>
</evidence>
<protein>
    <submittedName>
        <fullName evidence="2">MYG1 family protein</fullName>
    </submittedName>
</protein>
<evidence type="ECO:0000313" key="3">
    <source>
        <dbReference type="Proteomes" id="UP000311605"/>
    </source>
</evidence>
<dbReference type="GO" id="GO:0005737">
    <property type="term" value="C:cytoplasm"/>
    <property type="evidence" value="ECO:0007669"/>
    <property type="project" value="TreeGrafter"/>
</dbReference>
<evidence type="ECO:0000256" key="1">
    <source>
        <dbReference type="ARBA" id="ARBA00010105"/>
    </source>
</evidence>
<dbReference type="AlphaFoldDB" id="A0A5C4XT03"/>
<dbReference type="PANTHER" id="PTHR11215:SF1">
    <property type="entry name" value="MYG1 EXONUCLEASE"/>
    <property type="match status" value="1"/>
</dbReference>
<comment type="similarity">
    <text evidence="1">Belongs to the MYG1 family.</text>
</comment>
<comment type="caution">
    <text evidence="2">The sequence shown here is derived from an EMBL/GenBank/DDBJ whole genome shotgun (WGS) entry which is preliminary data.</text>
</comment>
<proteinExistence type="inferred from homology"/>
<gene>
    <name evidence="2" type="ORF">FHP24_08930</name>
</gene>
<dbReference type="EMBL" id="VDMN01000001">
    <property type="protein sequence ID" value="TNM66307.1"/>
    <property type="molecule type" value="Genomic_DNA"/>
</dbReference>
<dbReference type="PANTHER" id="PTHR11215">
    <property type="entry name" value="METAL DEPENDENT HYDROLASE - RELATED"/>
    <property type="match status" value="1"/>
</dbReference>